<dbReference type="SMART" id="SM00387">
    <property type="entry name" value="HATPase_c"/>
    <property type="match status" value="1"/>
</dbReference>
<keyword evidence="9" id="KW-0472">Membrane</keyword>
<comment type="catalytic activity">
    <reaction evidence="1">
        <text>ATP + protein L-histidine = ADP + protein N-phospho-L-histidine.</text>
        <dbReference type="EC" id="2.7.13.3"/>
    </reaction>
</comment>
<evidence type="ECO:0000256" key="8">
    <source>
        <dbReference type="ARBA" id="ARBA00023012"/>
    </source>
</evidence>
<dbReference type="SMART" id="SM00028">
    <property type="entry name" value="TPR"/>
    <property type="match status" value="4"/>
</dbReference>
<keyword evidence="8" id="KW-0902">Two-component regulatory system</keyword>
<feature type="transmembrane region" description="Helical" evidence="9">
    <location>
        <begin position="348"/>
        <end position="367"/>
    </location>
</feature>
<dbReference type="InterPro" id="IPR036890">
    <property type="entry name" value="HATPase_C_sf"/>
</dbReference>
<dbReference type="Gene3D" id="1.25.40.10">
    <property type="entry name" value="Tetratricopeptide repeat domain"/>
    <property type="match status" value="1"/>
</dbReference>
<gene>
    <name evidence="11" type="ORF">PQO05_12435</name>
</gene>
<dbReference type="InterPro" id="IPR011990">
    <property type="entry name" value="TPR-like_helical_dom_sf"/>
</dbReference>
<name>A0ABY7TE04_9SPHI</name>
<organism evidence="11 12">
    <name type="scientific">Mucilaginibacter jinjuensis</name>
    <dbReference type="NCBI Taxonomy" id="1176721"/>
    <lineage>
        <taxon>Bacteria</taxon>
        <taxon>Pseudomonadati</taxon>
        <taxon>Bacteroidota</taxon>
        <taxon>Sphingobacteriia</taxon>
        <taxon>Sphingobacteriales</taxon>
        <taxon>Sphingobacteriaceae</taxon>
        <taxon>Mucilaginibacter</taxon>
    </lineage>
</organism>
<evidence type="ECO:0000313" key="11">
    <source>
        <dbReference type="EMBL" id="WCT14744.1"/>
    </source>
</evidence>
<evidence type="ECO:0000256" key="2">
    <source>
        <dbReference type="ARBA" id="ARBA00012438"/>
    </source>
</evidence>
<sequence length="651" mass="74042">MIKRIVVYCIAAILILHFKAGARIGKSDAVNHADIDSLNERAYRQIHNNLAKTLLMLSDAEQLCIKTNYKKGLAVNYLYQAEVFNQRGYLKRAQLLYNHAIDLSRQNKDEYNIARAEEHLSSIQRNQGNLKEAGRLLYSSLNRLEKLNKPVDMVNIQQRIGVLKEKQKKHDEALKMYEASCVLAKKINYLYGEKKSYFDRAEMYADLNNTDSAIHYYNITLRIDTLTKDQFGKALSYIGLSNVYLKGGQLNKSISYANNAQLNADSVHAQNLLVEAIELLIKAYNQKEDLAGVTQWQQKLLQVERASSEANRNDAVLFVEVLKQQQEKQLAIQKQISEIQKESETKSVVLLCILVIMLIVVLLIFSVSYNYKKAKIYAADLNEKNRQINEHADSVDRLNEQILGQNTILEEDNNLKSTLLSIISHDLRHPLTNTKSIIELINLHLVSNQEAGHLYQHLEAQYNRAINLLDNLLYWIKSQVHDGKVEKTTINLYQILNSLVEEQKLSLQKKEILIFNKVDTDLEIYAENEVLKIIFRNLLSNAIKFTNSDGTIQFTSEMDGGNIRISIRDNGVGMNPNTLSRIQGLSHYTSRGTAGEDGSGLGLMLIRDLITKIDGSLTIESEQGEGSTFTIVLTNVTAPYYHFRRSSDQVV</sequence>
<evidence type="ECO:0000256" key="7">
    <source>
        <dbReference type="ARBA" id="ARBA00022840"/>
    </source>
</evidence>
<keyword evidence="9" id="KW-0812">Transmembrane</keyword>
<dbReference type="PROSITE" id="PS50109">
    <property type="entry name" value="HIS_KIN"/>
    <property type="match status" value="1"/>
</dbReference>
<evidence type="ECO:0000256" key="6">
    <source>
        <dbReference type="ARBA" id="ARBA00022777"/>
    </source>
</evidence>
<dbReference type="InterPro" id="IPR050351">
    <property type="entry name" value="BphY/WalK/GraS-like"/>
</dbReference>
<keyword evidence="7 11" id="KW-0067">ATP-binding</keyword>
<dbReference type="InterPro" id="IPR036097">
    <property type="entry name" value="HisK_dim/P_sf"/>
</dbReference>
<evidence type="ECO:0000256" key="1">
    <source>
        <dbReference type="ARBA" id="ARBA00000085"/>
    </source>
</evidence>
<proteinExistence type="predicted"/>
<dbReference type="PANTHER" id="PTHR42878">
    <property type="entry name" value="TWO-COMPONENT HISTIDINE KINASE"/>
    <property type="match status" value="1"/>
</dbReference>
<dbReference type="RefSeq" id="WP_273633239.1">
    <property type="nucleotide sequence ID" value="NZ_CP117167.1"/>
</dbReference>
<dbReference type="SUPFAM" id="SSF55874">
    <property type="entry name" value="ATPase domain of HSP90 chaperone/DNA topoisomerase II/histidine kinase"/>
    <property type="match status" value="1"/>
</dbReference>
<dbReference type="InterPro" id="IPR003661">
    <property type="entry name" value="HisK_dim/P_dom"/>
</dbReference>
<dbReference type="Gene3D" id="3.30.565.10">
    <property type="entry name" value="Histidine kinase-like ATPase, C-terminal domain"/>
    <property type="match status" value="1"/>
</dbReference>
<reference evidence="11 12" key="1">
    <citation type="submission" date="2023-02" db="EMBL/GenBank/DDBJ databases">
        <title>Genome sequence of Mucilaginibacter jinjuensis strain KACC 16571.</title>
        <authorList>
            <person name="Kim S."/>
            <person name="Heo J."/>
            <person name="Kwon S.-W."/>
        </authorList>
    </citation>
    <scope>NUCLEOTIDE SEQUENCE [LARGE SCALE GENOMIC DNA]</scope>
    <source>
        <strain evidence="11 12">KACC 16571</strain>
    </source>
</reference>
<keyword evidence="4" id="KW-0808">Transferase</keyword>
<dbReference type="InterPro" id="IPR019734">
    <property type="entry name" value="TPR_rpt"/>
</dbReference>
<dbReference type="InterPro" id="IPR004358">
    <property type="entry name" value="Sig_transdc_His_kin-like_C"/>
</dbReference>
<keyword evidence="6" id="KW-0418">Kinase</keyword>
<dbReference type="SUPFAM" id="SSF47384">
    <property type="entry name" value="Homodimeric domain of signal transducing histidine kinase"/>
    <property type="match status" value="1"/>
</dbReference>
<feature type="domain" description="Histidine kinase" evidence="10">
    <location>
        <begin position="422"/>
        <end position="637"/>
    </location>
</feature>
<evidence type="ECO:0000256" key="4">
    <source>
        <dbReference type="ARBA" id="ARBA00022679"/>
    </source>
</evidence>
<dbReference type="CDD" id="cd00075">
    <property type="entry name" value="HATPase"/>
    <property type="match status" value="1"/>
</dbReference>
<dbReference type="PRINTS" id="PR00344">
    <property type="entry name" value="BCTRLSENSOR"/>
</dbReference>
<keyword evidence="9" id="KW-1133">Transmembrane helix</keyword>
<dbReference type="InterPro" id="IPR005467">
    <property type="entry name" value="His_kinase_dom"/>
</dbReference>
<dbReference type="EC" id="2.7.13.3" evidence="2"/>
<dbReference type="Gene3D" id="1.10.287.130">
    <property type="match status" value="1"/>
</dbReference>
<keyword evidence="3" id="KW-0597">Phosphoprotein</keyword>
<dbReference type="CDD" id="cd00082">
    <property type="entry name" value="HisKA"/>
    <property type="match status" value="1"/>
</dbReference>
<accession>A0ABY7TE04</accession>
<dbReference type="GO" id="GO:0005524">
    <property type="term" value="F:ATP binding"/>
    <property type="evidence" value="ECO:0007669"/>
    <property type="project" value="UniProtKB-KW"/>
</dbReference>
<protein>
    <recommendedName>
        <fullName evidence="2">histidine kinase</fullName>
        <ecNumber evidence="2">2.7.13.3</ecNumber>
    </recommendedName>
</protein>
<evidence type="ECO:0000313" key="12">
    <source>
        <dbReference type="Proteomes" id="UP001216139"/>
    </source>
</evidence>
<dbReference type="SUPFAM" id="SSF48452">
    <property type="entry name" value="TPR-like"/>
    <property type="match status" value="1"/>
</dbReference>
<evidence type="ECO:0000256" key="5">
    <source>
        <dbReference type="ARBA" id="ARBA00022741"/>
    </source>
</evidence>
<dbReference type="Pfam" id="PF02518">
    <property type="entry name" value="HATPase_c"/>
    <property type="match status" value="1"/>
</dbReference>
<dbReference type="InterPro" id="IPR003594">
    <property type="entry name" value="HATPase_dom"/>
</dbReference>
<evidence type="ECO:0000259" key="10">
    <source>
        <dbReference type="PROSITE" id="PS50109"/>
    </source>
</evidence>
<dbReference type="Proteomes" id="UP001216139">
    <property type="component" value="Chromosome"/>
</dbReference>
<dbReference type="EMBL" id="CP117167">
    <property type="protein sequence ID" value="WCT14744.1"/>
    <property type="molecule type" value="Genomic_DNA"/>
</dbReference>
<keyword evidence="5" id="KW-0547">Nucleotide-binding</keyword>
<evidence type="ECO:0000256" key="3">
    <source>
        <dbReference type="ARBA" id="ARBA00022553"/>
    </source>
</evidence>
<dbReference type="PANTHER" id="PTHR42878:SF7">
    <property type="entry name" value="SENSOR HISTIDINE KINASE GLRK"/>
    <property type="match status" value="1"/>
</dbReference>
<keyword evidence="12" id="KW-1185">Reference proteome</keyword>
<evidence type="ECO:0000256" key="9">
    <source>
        <dbReference type="SAM" id="Phobius"/>
    </source>
</evidence>